<reference evidence="1" key="1">
    <citation type="submission" date="2019-11" db="EMBL/GenBank/DDBJ databases">
        <title>Nori genome reveals adaptations in red seaweeds to the harsh intertidal environment.</title>
        <authorList>
            <person name="Wang D."/>
            <person name="Mao Y."/>
        </authorList>
    </citation>
    <scope>NUCLEOTIDE SEQUENCE</scope>
    <source>
        <tissue evidence="1">Gametophyte</tissue>
    </source>
</reference>
<gene>
    <name evidence="1" type="ORF">I4F81_008823</name>
</gene>
<sequence length="524" mass="59564">MASNEDPWDILWYGAFETTALATAVLVAAFTFIPDPTGRQDARDASEIRIYKYWRRAVVLIGLDFLLKVAVLIVQVINQRPADTIFWTLGLMAAPWAPLIDKVAAAIENWGGVRELMGSRVTRNEISCVLREYLKMGHQNVTTITLAEEVFDCIYPLPEKVLEAVIRASSHSIGHNLAYRDRVNRLLKDVKGKGASWTVTSRAQRHGPVKQKQRIHDRRLRMRRMDLWMRFWTRNKYELTADPFPRGLLSREEANPADWDAKDGAIEIDRTQLEAHRAYILDAIDDCLSGHTLSQRRALSSLPGDLCKRCSLAVRGAVEAFLESSNRAHINVHARAWLDDTHIEWRGRLQIVSDGMWEAVFVDQTGLLVEDEEQTEKKDADDARPVPNATVTSRKLLVFFFLVARSTLKACRVLDKVGQRVKERLHSREWWNDYWQEVVRSLGTSRNSDDTVEDWIDGIKTRTLRDISVGEIKALVRLLADQPARPYSGRDVEGNDLPLGAFCNAPSCYLGSLTTCVVTHTFKD</sequence>
<proteinExistence type="predicted"/>
<dbReference type="Proteomes" id="UP000798662">
    <property type="component" value="Chromosome 2"/>
</dbReference>
<protein>
    <submittedName>
        <fullName evidence="1">Uncharacterized protein</fullName>
    </submittedName>
</protein>
<evidence type="ECO:0000313" key="1">
    <source>
        <dbReference type="EMBL" id="KAK1866303.1"/>
    </source>
</evidence>
<accession>A0ACC3C8A2</accession>
<dbReference type="EMBL" id="CM020619">
    <property type="protein sequence ID" value="KAK1866303.1"/>
    <property type="molecule type" value="Genomic_DNA"/>
</dbReference>
<organism evidence="1 2">
    <name type="scientific">Pyropia yezoensis</name>
    <name type="common">Susabi-nori</name>
    <name type="synonym">Porphyra yezoensis</name>
    <dbReference type="NCBI Taxonomy" id="2788"/>
    <lineage>
        <taxon>Eukaryota</taxon>
        <taxon>Rhodophyta</taxon>
        <taxon>Bangiophyceae</taxon>
        <taxon>Bangiales</taxon>
        <taxon>Bangiaceae</taxon>
        <taxon>Pyropia</taxon>
    </lineage>
</organism>
<evidence type="ECO:0000313" key="2">
    <source>
        <dbReference type="Proteomes" id="UP000798662"/>
    </source>
</evidence>
<keyword evidence="2" id="KW-1185">Reference proteome</keyword>
<comment type="caution">
    <text evidence="1">The sequence shown here is derived from an EMBL/GenBank/DDBJ whole genome shotgun (WGS) entry which is preliminary data.</text>
</comment>
<name>A0ACC3C8A2_PYRYE</name>